<dbReference type="EMBL" id="JAIWYP010000001">
    <property type="protein sequence ID" value="KAH3878243.1"/>
    <property type="molecule type" value="Genomic_DNA"/>
</dbReference>
<organism evidence="1 2">
    <name type="scientific">Dreissena polymorpha</name>
    <name type="common">Zebra mussel</name>
    <name type="synonym">Mytilus polymorpha</name>
    <dbReference type="NCBI Taxonomy" id="45954"/>
    <lineage>
        <taxon>Eukaryota</taxon>
        <taxon>Metazoa</taxon>
        <taxon>Spiralia</taxon>
        <taxon>Lophotrochozoa</taxon>
        <taxon>Mollusca</taxon>
        <taxon>Bivalvia</taxon>
        <taxon>Autobranchia</taxon>
        <taxon>Heteroconchia</taxon>
        <taxon>Euheterodonta</taxon>
        <taxon>Imparidentia</taxon>
        <taxon>Neoheterodontei</taxon>
        <taxon>Myida</taxon>
        <taxon>Dreissenoidea</taxon>
        <taxon>Dreissenidae</taxon>
        <taxon>Dreissena</taxon>
    </lineage>
</organism>
<comment type="caution">
    <text evidence="1">The sequence shown here is derived from an EMBL/GenBank/DDBJ whole genome shotgun (WGS) entry which is preliminary data.</text>
</comment>
<protein>
    <submittedName>
        <fullName evidence="1">Uncharacterized protein</fullName>
    </submittedName>
</protein>
<evidence type="ECO:0000313" key="1">
    <source>
        <dbReference type="EMBL" id="KAH3878243.1"/>
    </source>
</evidence>
<name>A0A9D4MKP3_DREPO</name>
<keyword evidence="2" id="KW-1185">Reference proteome</keyword>
<reference evidence="1" key="1">
    <citation type="journal article" date="2019" name="bioRxiv">
        <title>The Genome of the Zebra Mussel, Dreissena polymorpha: A Resource for Invasive Species Research.</title>
        <authorList>
            <person name="McCartney M.A."/>
            <person name="Auch B."/>
            <person name="Kono T."/>
            <person name="Mallez S."/>
            <person name="Zhang Y."/>
            <person name="Obille A."/>
            <person name="Becker A."/>
            <person name="Abrahante J.E."/>
            <person name="Garbe J."/>
            <person name="Badalamenti J.P."/>
            <person name="Herman A."/>
            <person name="Mangelson H."/>
            <person name="Liachko I."/>
            <person name="Sullivan S."/>
            <person name="Sone E.D."/>
            <person name="Koren S."/>
            <person name="Silverstein K.A.T."/>
            <person name="Beckman K.B."/>
            <person name="Gohl D.M."/>
        </authorList>
    </citation>
    <scope>NUCLEOTIDE SEQUENCE</scope>
    <source>
        <strain evidence="1">Duluth1</strain>
        <tissue evidence="1">Whole animal</tissue>
    </source>
</reference>
<dbReference type="AlphaFoldDB" id="A0A9D4MKP3"/>
<proteinExistence type="predicted"/>
<sequence>MYRVIFEFMVKFCHKLFTAPPHGPPEMCFNRFILTIFLVLCAPWSTSAASRGT</sequence>
<evidence type="ECO:0000313" key="2">
    <source>
        <dbReference type="Proteomes" id="UP000828390"/>
    </source>
</evidence>
<accession>A0A9D4MKP3</accession>
<gene>
    <name evidence="1" type="ORF">DPMN_002130</name>
</gene>
<reference evidence="1" key="2">
    <citation type="submission" date="2020-11" db="EMBL/GenBank/DDBJ databases">
        <authorList>
            <person name="McCartney M.A."/>
            <person name="Auch B."/>
            <person name="Kono T."/>
            <person name="Mallez S."/>
            <person name="Becker A."/>
            <person name="Gohl D.M."/>
            <person name="Silverstein K.A.T."/>
            <person name="Koren S."/>
            <person name="Bechman K.B."/>
            <person name="Herman A."/>
            <person name="Abrahante J.E."/>
            <person name="Garbe J."/>
        </authorList>
    </citation>
    <scope>NUCLEOTIDE SEQUENCE</scope>
    <source>
        <strain evidence="1">Duluth1</strain>
        <tissue evidence="1">Whole animal</tissue>
    </source>
</reference>
<dbReference type="Proteomes" id="UP000828390">
    <property type="component" value="Unassembled WGS sequence"/>
</dbReference>